<dbReference type="SUPFAM" id="SSF158442">
    <property type="entry name" value="DsbB-like"/>
    <property type="match status" value="1"/>
</dbReference>
<dbReference type="InterPro" id="IPR022920">
    <property type="entry name" value="Disulphide_bond_form_DsbB"/>
</dbReference>
<comment type="subcellular location">
    <subcellularLocation>
        <location evidence="1">Cell inner membrane</location>
        <topology evidence="1">Multi-pass membrane protein</topology>
    </subcellularLocation>
    <subcellularLocation>
        <location evidence="16">Cell membrane</location>
        <topology evidence="16">Multi-pass membrane protein</topology>
    </subcellularLocation>
</comment>
<feature type="topological domain" description="Periplasmic" evidence="16">
    <location>
        <begin position="91"/>
        <end position="145"/>
    </location>
</feature>
<keyword evidence="3 16" id="KW-0813">Transport</keyword>
<dbReference type="AlphaFoldDB" id="A0A2C6DNK8"/>
<sequence>MLCFLNSCSKGRGAWLLLAISVVILELAALYFQHVMLLRPCVLCIYERCALFGILAAALIGIISPSSAFVRYAAILLWIYSSIEGLLLTWKHTMIQFFPSPANTCDIFVRFPDWLPLDKWLPSVFVANGDCSEKQWSFLSLEMPQWLLAIFAVYFILGLLVLISQFVKPKARRFFS</sequence>
<evidence type="ECO:0000256" key="1">
    <source>
        <dbReference type="ARBA" id="ARBA00004429"/>
    </source>
</evidence>
<dbReference type="PANTHER" id="PTHR36570">
    <property type="entry name" value="DISULFIDE BOND FORMATION PROTEIN B"/>
    <property type="match status" value="1"/>
</dbReference>
<dbReference type="RefSeq" id="WP_029094200.1">
    <property type="nucleotide sequence ID" value="NZ_BRLG01000001.1"/>
</dbReference>
<keyword evidence="10 16" id="KW-0472">Membrane</keyword>
<reference evidence="19" key="1">
    <citation type="submission" date="2017-09" db="EMBL/GenBank/DDBJ databases">
        <title>FDA dAtabase for Regulatory Grade micrObial Sequences (FDA-ARGOS): Supporting development and validation of Infectious Disease Dx tests.</title>
        <authorList>
            <person name="Minogue T."/>
            <person name="Wolcott M."/>
            <person name="Wasieloski L."/>
            <person name="Aguilar W."/>
            <person name="Moore D."/>
            <person name="Tallon L."/>
            <person name="Sadzewicz L."/>
            <person name="Ott S."/>
            <person name="Zhao X."/>
            <person name="Nagaraj S."/>
            <person name="Vavikolanu K."/>
            <person name="Aluvathingal J."/>
            <person name="Nadendla S."/>
            <person name="Sichtig H."/>
        </authorList>
    </citation>
    <scope>NUCLEOTIDE SEQUENCE [LARGE SCALE GENOMIC DNA]</scope>
    <source>
        <strain evidence="19">FDAARGOS_387</strain>
    </source>
</reference>
<keyword evidence="9 16" id="KW-0560">Oxidoreductase</keyword>
<dbReference type="HAMAP" id="MF_00286">
    <property type="entry name" value="DsbB"/>
    <property type="match status" value="1"/>
</dbReference>
<evidence type="ECO:0000256" key="7">
    <source>
        <dbReference type="ARBA" id="ARBA00022982"/>
    </source>
</evidence>
<keyword evidence="7 16" id="KW-0249">Electron transport</keyword>
<protein>
    <recommendedName>
        <fullName evidence="14 16">Disulfide bond formation protein B</fullName>
    </recommendedName>
    <alternativeName>
        <fullName evidence="15 16">Disulfide oxidoreductase</fullName>
    </alternativeName>
</protein>
<evidence type="ECO:0000256" key="13">
    <source>
        <dbReference type="ARBA" id="ARBA00023284"/>
    </source>
</evidence>
<keyword evidence="12 16" id="KW-0143">Chaperone</keyword>
<evidence type="ECO:0000313" key="19">
    <source>
        <dbReference type="Proteomes" id="UP000224974"/>
    </source>
</evidence>
<dbReference type="Gene3D" id="1.20.1550.10">
    <property type="entry name" value="DsbB-like"/>
    <property type="match status" value="1"/>
</dbReference>
<organism evidence="18 19">
    <name type="scientific">Budvicia aquatica</name>
    <dbReference type="NCBI Taxonomy" id="82979"/>
    <lineage>
        <taxon>Bacteria</taxon>
        <taxon>Pseudomonadati</taxon>
        <taxon>Pseudomonadota</taxon>
        <taxon>Gammaproteobacteria</taxon>
        <taxon>Enterobacterales</taxon>
        <taxon>Budviciaceae</taxon>
        <taxon>Budvicia</taxon>
    </lineage>
</organism>
<dbReference type="EMBL" id="PDDX01000001">
    <property type="protein sequence ID" value="PHI30797.1"/>
    <property type="molecule type" value="Genomic_DNA"/>
</dbReference>
<dbReference type="OrthoDB" id="3711263at2"/>
<dbReference type="GO" id="GO:0015035">
    <property type="term" value="F:protein-disulfide reductase activity"/>
    <property type="evidence" value="ECO:0007669"/>
    <property type="project" value="UniProtKB-UniRule"/>
</dbReference>
<evidence type="ECO:0000256" key="2">
    <source>
        <dbReference type="ARBA" id="ARBA00008823"/>
    </source>
</evidence>
<feature type="transmembrane region" description="Helical" evidence="17">
    <location>
        <begin position="45"/>
        <end position="63"/>
    </location>
</feature>
<keyword evidence="8 16" id="KW-1133">Transmembrane helix</keyword>
<comment type="caution">
    <text evidence="16">Lacks conserved residue(s) required for the propagation of feature annotation.</text>
</comment>
<feature type="transmembrane region" description="Helical" evidence="17">
    <location>
        <begin position="69"/>
        <end position="90"/>
    </location>
</feature>
<accession>A0A2C6DNK8</accession>
<evidence type="ECO:0000256" key="3">
    <source>
        <dbReference type="ARBA" id="ARBA00022448"/>
    </source>
</evidence>
<dbReference type="PANTHER" id="PTHR36570:SF2">
    <property type="entry name" value="DISULFIDE BOND FORMATION PROTEIN B"/>
    <property type="match status" value="1"/>
</dbReference>
<evidence type="ECO:0000256" key="8">
    <source>
        <dbReference type="ARBA" id="ARBA00022989"/>
    </source>
</evidence>
<keyword evidence="13 16" id="KW-0676">Redox-active center</keyword>
<comment type="function">
    <text evidence="16">Required for disulfide bond formation in some periplasmic proteins. Acts by oxidizing the DsbA protein.</text>
</comment>
<dbReference type="Proteomes" id="UP000224974">
    <property type="component" value="Unassembled WGS sequence"/>
</dbReference>
<evidence type="ECO:0000256" key="9">
    <source>
        <dbReference type="ARBA" id="ARBA00023002"/>
    </source>
</evidence>
<keyword evidence="4 16" id="KW-1003">Cell membrane</keyword>
<feature type="disulfide bond" description="Redox-active" evidence="16">
    <location>
        <begin position="105"/>
        <end position="131"/>
    </location>
</feature>
<evidence type="ECO:0000256" key="17">
    <source>
        <dbReference type="SAM" id="Phobius"/>
    </source>
</evidence>
<comment type="caution">
    <text evidence="18">The sequence shown here is derived from an EMBL/GenBank/DDBJ whole genome shotgun (WGS) entry which is preliminary data.</text>
</comment>
<keyword evidence="5" id="KW-0997">Cell inner membrane</keyword>
<name>A0A2C6DNK8_9GAMM</name>
<keyword evidence="11 16" id="KW-1015">Disulfide bond</keyword>
<dbReference type="GO" id="GO:0005886">
    <property type="term" value="C:plasma membrane"/>
    <property type="evidence" value="ECO:0007669"/>
    <property type="project" value="UniProtKB-SubCell"/>
</dbReference>
<feature type="transmembrane region" description="Helical" evidence="17">
    <location>
        <begin position="146"/>
        <end position="167"/>
    </location>
</feature>
<feature type="topological domain" description="Cytoplasmic" evidence="16">
    <location>
        <begin position="1"/>
        <end position="14"/>
    </location>
</feature>
<gene>
    <name evidence="16" type="primary">dsbB</name>
    <name evidence="18" type="ORF">CRN84_16355</name>
</gene>
<dbReference type="Pfam" id="PF02600">
    <property type="entry name" value="DsbB"/>
    <property type="match status" value="1"/>
</dbReference>
<evidence type="ECO:0000256" key="6">
    <source>
        <dbReference type="ARBA" id="ARBA00022692"/>
    </source>
</evidence>
<feature type="topological domain" description="Cytoplasmic" evidence="16">
    <location>
        <begin position="165"/>
        <end position="176"/>
    </location>
</feature>
<proteinExistence type="inferred from homology"/>
<evidence type="ECO:0000256" key="14">
    <source>
        <dbReference type="ARBA" id="ARBA00068851"/>
    </source>
</evidence>
<evidence type="ECO:0000256" key="10">
    <source>
        <dbReference type="ARBA" id="ARBA00023136"/>
    </source>
</evidence>
<evidence type="ECO:0000256" key="5">
    <source>
        <dbReference type="ARBA" id="ARBA00022519"/>
    </source>
</evidence>
<keyword evidence="6 16" id="KW-0812">Transmembrane</keyword>
<comment type="similarity">
    <text evidence="2 16">Belongs to the DsbB family.</text>
</comment>
<feature type="transmembrane region" description="Helical" evidence="17">
    <location>
        <begin position="14"/>
        <end position="33"/>
    </location>
</feature>
<dbReference type="InterPro" id="IPR003752">
    <property type="entry name" value="DiS_bond_form_DsbB/BdbC"/>
</dbReference>
<dbReference type="GO" id="GO:0009055">
    <property type="term" value="F:electron transfer activity"/>
    <property type="evidence" value="ECO:0007669"/>
    <property type="project" value="UniProtKB-UniRule"/>
</dbReference>
<feature type="topological domain" description="Periplasmic" evidence="16">
    <location>
        <begin position="32"/>
        <end position="49"/>
    </location>
</feature>
<feature type="disulfide bond" description="Redox-active" evidence="16">
    <location>
        <begin position="41"/>
        <end position="44"/>
    </location>
</feature>
<keyword evidence="19" id="KW-1185">Reference proteome</keyword>
<evidence type="ECO:0000256" key="11">
    <source>
        <dbReference type="ARBA" id="ARBA00023157"/>
    </source>
</evidence>
<evidence type="ECO:0000256" key="16">
    <source>
        <dbReference type="HAMAP-Rule" id="MF_00286"/>
    </source>
</evidence>
<evidence type="ECO:0000256" key="15">
    <source>
        <dbReference type="ARBA" id="ARBA00078587"/>
    </source>
</evidence>
<dbReference type="FunFam" id="1.20.1550.10:FF:000001">
    <property type="entry name" value="Disulfide bond formation protein B"/>
    <property type="match status" value="1"/>
</dbReference>
<dbReference type="InterPro" id="IPR050183">
    <property type="entry name" value="DsbB"/>
</dbReference>
<dbReference type="NCBIfam" id="NF002485">
    <property type="entry name" value="PRK01749.1"/>
    <property type="match status" value="1"/>
</dbReference>
<evidence type="ECO:0000313" key="18">
    <source>
        <dbReference type="EMBL" id="PHI30797.1"/>
    </source>
</evidence>
<dbReference type="STRING" id="1111728.GCA_000427805_01080"/>
<evidence type="ECO:0000256" key="12">
    <source>
        <dbReference type="ARBA" id="ARBA00023186"/>
    </source>
</evidence>
<dbReference type="InterPro" id="IPR023380">
    <property type="entry name" value="DsbB-like_sf"/>
</dbReference>
<dbReference type="GO" id="GO:0006457">
    <property type="term" value="P:protein folding"/>
    <property type="evidence" value="ECO:0007669"/>
    <property type="project" value="InterPro"/>
</dbReference>
<evidence type="ECO:0000256" key="4">
    <source>
        <dbReference type="ARBA" id="ARBA00022475"/>
    </source>
</evidence>